<dbReference type="InterPro" id="IPR010920">
    <property type="entry name" value="LSM_dom_sf"/>
</dbReference>
<evidence type="ECO:0000256" key="6">
    <source>
        <dbReference type="ARBA" id="ARBA00023136"/>
    </source>
</evidence>
<evidence type="ECO:0000256" key="1">
    <source>
        <dbReference type="ARBA" id="ARBA00004651"/>
    </source>
</evidence>
<sequence>MQDIIPQKPPASSLDLLIMVGSILLIAFITHFIISQVYKHVLPRVKKTHLVWDEALLSSIIQPLKWVVWILALSFSVQNTVVYLQWSATGAFFSSIRHLCIAFFMLIFFLKFIGYMENAYTTGKKSEKGRYDKTTVRAVCQISRVAALLITSIIYLQTQSINLSAILAFGGAGGLIVGLAAQDLLANFFGGLMIYLDRPFSVGEWIRSSDREIEGTVEQIGWRLTKIRTFDKRLLYVPNGLFSKICVENPSRMTNRRIKTKVGIRYDDASKMYNVVTEVEAMLKEHDEIDNEKFMMVRFDEFANSSLNFIIYCFTRTTDWAKYMTVQQDVYLKTIEIIEKHGAEIAFPTRVLHFDGPQPIEGR</sequence>
<evidence type="ECO:0000313" key="10">
    <source>
        <dbReference type="EMBL" id="PCI78070.1"/>
    </source>
</evidence>
<evidence type="ECO:0000259" key="9">
    <source>
        <dbReference type="Pfam" id="PF21082"/>
    </source>
</evidence>
<evidence type="ECO:0000256" key="3">
    <source>
        <dbReference type="ARBA" id="ARBA00022475"/>
    </source>
</evidence>
<dbReference type="InterPro" id="IPR006685">
    <property type="entry name" value="MscS_channel_2nd"/>
</dbReference>
<keyword evidence="4 7" id="KW-0812">Transmembrane</keyword>
<proteinExistence type="inferred from homology"/>
<dbReference type="InterPro" id="IPR049278">
    <property type="entry name" value="MS_channel_C"/>
</dbReference>
<dbReference type="Gene3D" id="3.30.70.100">
    <property type="match status" value="1"/>
</dbReference>
<dbReference type="EMBL" id="NVUK01000009">
    <property type="protein sequence ID" value="PCI78070.1"/>
    <property type="molecule type" value="Genomic_DNA"/>
</dbReference>
<evidence type="ECO:0000256" key="2">
    <source>
        <dbReference type="ARBA" id="ARBA00008017"/>
    </source>
</evidence>
<evidence type="ECO:0000256" key="7">
    <source>
        <dbReference type="SAM" id="Phobius"/>
    </source>
</evidence>
<dbReference type="PANTHER" id="PTHR43634">
    <property type="entry name" value="OW CONDUCTANCE MECHANOSENSITIVE CHANNEL"/>
    <property type="match status" value="1"/>
</dbReference>
<gene>
    <name evidence="10" type="ORF">COB21_01925</name>
</gene>
<organism evidence="10 11">
    <name type="scientific">Aerophobetes bacterium</name>
    <dbReference type="NCBI Taxonomy" id="2030807"/>
    <lineage>
        <taxon>Bacteria</taxon>
        <taxon>Candidatus Aerophobota</taxon>
    </lineage>
</organism>
<keyword evidence="5 7" id="KW-1133">Transmembrane helix</keyword>
<dbReference type="InterPro" id="IPR011014">
    <property type="entry name" value="MscS_channel_TM-2"/>
</dbReference>
<dbReference type="SUPFAM" id="SSF82689">
    <property type="entry name" value="Mechanosensitive channel protein MscS (YggB), C-terminal domain"/>
    <property type="match status" value="1"/>
</dbReference>
<dbReference type="PANTHER" id="PTHR43634:SF2">
    <property type="entry name" value="LOW CONDUCTANCE MECHANOSENSITIVE CHANNEL YNAI"/>
    <property type="match status" value="1"/>
</dbReference>
<dbReference type="GO" id="GO:0055085">
    <property type="term" value="P:transmembrane transport"/>
    <property type="evidence" value="ECO:0007669"/>
    <property type="project" value="InterPro"/>
</dbReference>
<evidence type="ECO:0000259" key="8">
    <source>
        <dbReference type="Pfam" id="PF00924"/>
    </source>
</evidence>
<feature type="domain" description="Mechanosensitive ion channel MscS C-terminal" evidence="9">
    <location>
        <begin position="258"/>
        <end position="345"/>
    </location>
</feature>
<dbReference type="InterPro" id="IPR006686">
    <property type="entry name" value="MscS_channel_CS"/>
</dbReference>
<comment type="caution">
    <text evidence="10">The sequence shown here is derived from an EMBL/GenBank/DDBJ whole genome shotgun (WGS) entry which is preliminary data.</text>
</comment>
<feature type="transmembrane region" description="Helical" evidence="7">
    <location>
        <begin position="66"/>
        <end position="86"/>
    </location>
</feature>
<dbReference type="Pfam" id="PF00924">
    <property type="entry name" value="MS_channel_2nd"/>
    <property type="match status" value="1"/>
</dbReference>
<keyword evidence="6 7" id="KW-0472">Membrane</keyword>
<name>A0A2A4X673_UNCAE</name>
<dbReference type="AlphaFoldDB" id="A0A2A4X673"/>
<dbReference type="InterPro" id="IPR045042">
    <property type="entry name" value="YnaI-like"/>
</dbReference>
<feature type="domain" description="Mechanosensitive ion channel MscS" evidence="8">
    <location>
        <begin position="183"/>
        <end position="252"/>
    </location>
</feature>
<comment type="similarity">
    <text evidence="2">Belongs to the MscS (TC 1.A.23) family.</text>
</comment>
<feature type="transmembrane region" description="Helical" evidence="7">
    <location>
        <begin position="16"/>
        <end position="38"/>
    </location>
</feature>
<dbReference type="Gene3D" id="2.30.30.60">
    <property type="match status" value="1"/>
</dbReference>
<feature type="transmembrane region" description="Helical" evidence="7">
    <location>
        <begin position="161"/>
        <end position="181"/>
    </location>
</feature>
<keyword evidence="3" id="KW-1003">Cell membrane</keyword>
<dbReference type="SUPFAM" id="SSF50182">
    <property type="entry name" value="Sm-like ribonucleoproteins"/>
    <property type="match status" value="1"/>
</dbReference>
<evidence type="ECO:0000313" key="11">
    <source>
        <dbReference type="Proteomes" id="UP000218775"/>
    </source>
</evidence>
<dbReference type="InterPro" id="IPR023408">
    <property type="entry name" value="MscS_beta-dom_sf"/>
</dbReference>
<dbReference type="Gene3D" id="1.10.287.1260">
    <property type="match status" value="1"/>
</dbReference>
<reference evidence="11" key="1">
    <citation type="submission" date="2017-08" db="EMBL/GenBank/DDBJ databases">
        <title>A dynamic microbial community with high functional redundancy inhabits the cold, oxic subseafloor aquifer.</title>
        <authorList>
            <person name="Tully B.J."/>
            <person name="Wheat C.G."/>
            <person name="Glazer B.T."/>
            <person name="Huber J.A."/>
        </authorList>
    </citation>
    <scope>NUCLEOTIDE SEQUENCE [LARGE SCALE GENOMIC DNA]</scope>
</reference>
<feature type="transmembrane region" description="Helical" evidence="7">
    <location>
        <begin position="92"/>
        <end position="113"/>
    </location>
</feature>
<dbReference type="Proteomes" id="UP000218775">
    <property type="component" value="Unassembled WGS sequence"/>
</dbReference>
<dbReference type="GO" id="GO:0005886">
    <property type="term" value="C:plasma membrane"/>
    <property type="evidence" value="ECO:0007669"/>
    <property type="project" value="UniProtKB-SubCell"/>
</dbReference>
<evidence type="ECO:0000256" key="5">
    <source>
        <dbReference type="ARBA" id="ARBA00022989"/>
    </source>
</evidence>
<dbReference type="PROSITE" id="PS01246">
    <property type="entry name" value="UPF0003"/>
    <property type="match status" value="1"/>
</dbReference>
<dbReference type="InterPro" id="IPR011066">
    <property type="entry name" value="MscS_channel_C_sf"/>
</dbReference>
<dbReference type="SUPFAM" id="SSF82861">
    <property type="entry name" value="Mechanosensitive channel protein MscS (YggB), transmembrane region"/>
    <property type="match status" value="1"/>
</dbReference>
<dbReference type="Pfam" id="PF21082">
    <property type="entry name" value="MS_channel_3rd"/>
    <property type="match status" value="1"/>
</dbReference>
<accession>A0A2A4X673</accession>
<evidence type="ECO:0000256" key="4">
    <source>
        <dbReference type="ARBA" id="ARBA00022692"/>
    </source>
</evidence>
<comment type="subcellular location">
    <subcellularLocation>
        <location evidence="1">Cell membrane</location>
        <topology evidence="1">Multi-pass membrane protein</topology>
    </subcellularLocation>
</comment>
<protein>
    <submittedName>
        <fullName evidence="10">Mechanosensitive ion channel protein MscS</fullName>
    </submittedName>
</protein>